<keyword evidence="3" id="KW-0808">Transferase</keyword>
<dbReference type="Gene3D" id="3.30.1050.10">
    <property type="entry name" value="SCP2 sterol-binding domain"/>
    <property type="match status" value="1"/>
</dbReference>
<dbReference type="Proteomes" id="UP000061546">
    <property type="component" value="Chromosome"/>
</dbReference>
<feature type="domain" description="Eis-like acetyltransferase" evidence="2">
    <location>
        <begin position="174"/>
        <end position="280"/>
    </location>
</feature>
<dbReference type="KEGG" id="lhi:JP39_05065"/>
<accession>A0A0K2LBY9</accession>
<name>A0A0K2LBY9_9LACO</name>
<protein>
    <submittedName>
        <fullName evidence="3">Acetyltransferase</fullName>
    </submittedName>
</protein>
<reference evidence="3 4" key="1">
    <citation type="submission" date="2015-08" db="EMBL/GenBank/DDBJ databases">
        <title>Genomic sequence of Lactobacillus heilongjiangensis DSM 28069, isolated from Chinese traditional pickle.</title>
        <authorList>
            <person name="Jiang X."/>
            <person name="Zheng B."/>
            <person name="Cheng H."/>
        </authorList>
    </citation>
    <scope>NUCLEOTIDE SEQUENCE [LARGE SCALE GENOMIC DNA]</scope>
    <source>
        <strain evidence="3 4">DSM 28069</strain>
    </source>
</reference>
<dbReference type="SUPFAM" id="SSF55718">
    <property type="entry name" value="SCP-like"/>
    <property type="match status" value="1"/>
</dbReference>
<dbReference type="EMBL" id="CP012559">
    <property type="protein sequence ID" value="ALB28780.1"/>
    <property type="molecule type" value="Genomic_DNA"/>
</dbReference>
<dbReference type="Pfam" id="PF13527">
    <property type="entry name" value="Acetyltransf_9"/>
    <property type="match status" value="1"/>
</dbReference>
<evidence type="ECO:0000313" key="3">
    <source>
        <dbReference type="EMBL" id="ALB28780.1"/>
    </source>
</evidence>
<dbReference type="PANTHER" id="PTHR37817:SF1">
    <property type="entry name" value="N-ACETYLTRANSFERASE EIS"/>
    <property type="match status" value="1"/>
</dbReference>
<dbReference type="GO" id="GO:0030649">
    <property type="term" value="P:aminoglycoside antibiotic catabolic process"/>
    <property type="evidence" value="ECO:0007669"/>
    <property type="project" value="TreeGrafter"/>
</dbReference>
<evidence type="ECO:0000313" key="4">
    <source>
        <dbReference type="Proteomes" id="UP000061546"/>
    </source>
</evidence>
<dbReference type="InterPro" id="IPR036527">
    <property type="entry name" value="SCP2_sterol-bd_dom_sf"/>
</dbReference>
<dbReference type="InterPro" id="IPR025559">
    <property type="entry name" value="Eis_dom"/>
</dbReference>
<evidence type="ECO:0000259" key="2">
    <source>
        <dbReference type="Pfam" id="PF17668"/>
    </source>
</evidence>
<dbReference type="Pfam" id="PF17668">
    <property type="entry name" value="Acetyltransf_17"/>
    <property type="match status" value="1"/>
</dbReference>
<dbReference type="PANTHER" id="PTHR37817">
    <property type="entry name" value="N-ACETYLTRANSFERASE EIS"/>
    <property type="match status" value="1"/>
</dbReference>
<dbReference type="STRING" id="1074467.JP39_05065"/>
<dbReference type="GO" id="GO:0034069">
    <property type="term" value="F:aminoglycoside N-acetyltransferase activity"/>
    <property type="evidence" value="ECO:0007669"/>
    <property type="project" value="TreeGrafter"/>
</dbReference>
<dbReference type="AlphaFoldDB" id="A0A0K2LBY9"/>
<feature type="domain" description="Enhanced intracellular survival protein" evidence="1">
    <location>
        <begin position="285"/>
        <end position="382"/>
    </location>
</feature>
<organism evidence="3 4">
    <name type="scientific">Companilactobacillus heilongjiangensis</name>
    <dbReference type="NCBI Taxonomy" id="1074467"/>
    <lineage>
        <taxon>Bacteria</taxon>
        <taxon>Bacillati</taxon>
        <taxon>Bacillota</taxon>
        <taxon>Bacilli</taxon>
        <taxon>Lactobacillales</taxon>
        <taxon>Lactobacillaceae</taxon>
        <taxon>Companilactobacillus</taxon>
    </lineage>
</organism>
<dbReference type="InterPro" id="IPR041380">
    <property type="entry name" value="Acetyltransf_17"/>
</dbReference>
<dbReference type="RefSeq" id="WP_041499396.1">
    <property type="nucleotide sequence ID" value="NZ_BJDV01000011.1"/>
</dbReference>
<dbReference type="Pfam" id="PF13530">
    <property type="entry name" value="SCP2_2"/>
    <property type="match status" value="1"/>
</dbReference>
<dbReference type="InterPro" id="IPR016181">
    <property type="entry name" value="Acyl_CoA_acyltransferase"/>
</dbReference>
<dbReference type="Gene3D" id="3.40.630.30">
    <property type="match status" value="2"/>
</dbReference>
<gene>
    <name evidence="3" type="ORF">JP39_05065</name>
</gene>
<evidence type="ECO:0000259" key="1">
    <source>
        <dbReference type="Pfam" id="PF13530"/>
    </source>
</evidence>
<keyword evidence="4" id="KW-1185">Reference proteome</keyword>
<dbReference type="OrthoDB" id="9768284at2"/>
<proteinExistence type="predicted"/>
<dbReference type="InterPro" id="IPR051554">
    <property type="entry name" value="Acetyltransferase_Eis"/>
</dbReference>
<dbReference type="SUPFAM" id="SSF55729">
    <property type="entry name" value="Acyl-CoA N-acyltransferases (Nat)"/>
    <property type="match status" value="1"/>
</dbReference>
<sequence length="387" mass="45171">MNKYLLDEDKFDEFYKLYLYSFNREDSKHRKDVLKERFDHSMVYGLMNHKKLGSGLFSIPFDVNFHGVDYKMNGIGDVMSAPEFGGRGGAGTLLKTALTDMYHNEITLSYLAPFSYGYYRQFGCEQVFDHSVITMNNDRLPRIKNATSGHVERDDIKDLNDDIKIMYLSNNHRGGVVRPKWWWDHMLDKHEDYQVATAYDDTDKLIGYLIYYNEGSIFNIHEWFNENPLSRQLLGKFVTKHQSIFQKFVYESPDPDFKADLLTDPNSAQVTVTPYMMARIVDLNDFMKRYPVQTLVMPKVYFKVSDDLEWNNHIWQLSIENGVVSFEIADDATPDMELTIQTLTKAMFGYRSLNSLFELGVVTGDSEKIDLLNDVFIKEKPQLIDYF</sequence>